<proteinExistence type="predicted"/>
<name>A0A7N5K3Q9_AILME</name>
<reference evidence="2" key="3">
    <citation type="submission" date="2025-09" db="UniProtKB">
        <authorList>
            <consortium name="Ensembl"/>
        </authorList>
    </citation>
    <scope>IDENTIFICATION</scope>
</reference>
<accession>A0A7N5K3Q9</accession>
<evidence type="ECO:0000256" key="1">
    <source>
        <dbReference type="SAM" id="MobiDB-lite"/>
    </source>
</evidence>
<dbReference type="AlphaFoldDB" id="A0A7N5K3Q9"/>
<reference evidence="2 3" key="1">
    <citation type="journal article" date="2010" name="Nature">
        <title>The sequence and de novo assembly of the giant panda genome.</title>
        <authorList>
            <person name="Li R."/>
            <person name="Fan W."/>
            <person name="Tian G."/>
            <person name="Zhu H."/>
            <person name="He L."/>
            <person name="Cai J."/>
            <person name="Huang Q."/>
            <person name="Cai Q."/>
            <person name="Li B."/>
            <person name="Bai Y."/>
            <person name="Zhang Z."/>
            <person name="Zhang Y."/>
            <person name="Wang W."/>
            <person name="Li J."/>
            <person name="Wei F."/>
            <person name="Li H."/>
            <person name="Jian M."/>
            <person name="Li J."/>
            <person name="Zhang Z."/>
            <person name="Nielsen R."/>
            <person name="Li D."/>
            <person name="Gu W."/>
            <person name="Yang Z."/>
            <person name="Xuan Z."/>
            <person name="Ryder O.A."/>
            <person name="Leung F.C."/>
            <person name="Zhou Y."/>
            <person name="Cao J."/>
            <person name="Sun X."/>
            <person name="Fu Y."/>
            <person name="Fang X."/>
            <person name="Guo X."/>
            <person name="Wang B."/>
            <person name="Hou R."/>
            <person name="Shen F."/>
            <person name="Mu B."/>
            <person name="Ni P."/>
            <person name="Lin R."/>
            <person name="Qian W."/>
            <person name="Wang G."/>
            <person name="Yu C."/>
            <person name="Nie W."/>
            <person name="Wang J."/>
            <person name="Wu Z."/>
            <person name="Liang H."/>
            <person name="Min J."/>
            <person name="Wu Q."/>
            <person name="Cheng S."/>
            <person name="Ruan J."/>
            <person name="Wang M."/>
            <person name="Shi Z."/>
            <person name="Wen M."/>
            <person name="Liu B."/>
            <person name="Ren X."/>
            <person name="Zheng H."/>
            <person name="Dong D."/>
            <person name="Cook K."/>
            <person name="Shan G."/>
            <person name="Zhang H."/>
            <person name="Kosiol C."/>
            <person name="Xie X."/>
            <person name="Lu Z."/>
            <person name="Zheng H."/>
            <person name="Li Y."/>
            <person name="Steiner C.C."/>
            <person name="Lam T.T."/>
            <person name="Lin S."/>
            <person name="Zhang Q."/>
            <person name="Li G."/>
            <person name="Tian J."/>
            <person name="Gong T."/>
            <person name="Liu H."/>
            <person name="Zhang D."/>
            <person name="Fang L."/>
            <person name="Ye C."/>
            <person name="Zhang J."/>
            <person name="Hu W."/>
            <person name="Xu A."/>
            <person name="Ren Y."/>
            <person name="Zhang G."/>
            <person name="Bruford M.W."/>
            <person name="Li Q."/>
            <person name="Ma L."/>
            <person name="Guo Y."/>
            <person name="An N."/>
            <person name="Hu Y."/>
            <person name="Zheng Y."/>
            <person name="Shi Y."/>
            <person name="Li Z."/>
            <person name="Liu Q."/>
            <person name="Chen Y."/>
            <person name="Zhao J."/>
            <person name="Qu N."/>
            <person name="Zhao S."/>
            <person name="Tian F."/>
            <person name="Wang X."/>
            <person name="Wang H."/>
            <person name="Xu L."/>
            <person name="Liu X."/>
            <person name="Vinar T."/>
            <person name="Wang Y."/>
            <person name="Lam T.W."/>
            <person name="Yiu S.M."/>
            <person name="Liu S."/>
            <person name="Zhang H."/>
            <person name="Li D."/>
            <person name="Huang Y."/>
            <person name="Wang X."/>
            <person name="Yang G."/>
            <person name="Jiang Z."/>
            <person name="Wang J."/>
            <person name="Qin N."/>
            <person name="Li L."/>
            <person name="Li J."/>
            <person name="Bolund L."/>
            <person name="Kristiansen K."/>
            <person name="Wong G.K."/>
            <person name="Olson M."/>
            <person name="Zhang X."/>
            <person name="Li S."/>
            <person name="Yang H."/>
            <person name="Wang J."/>
            <person name="Wang J."/>
        </authorList>
    </citation>
    <scope>NUCLEOTIDE SEQUENCE [LARGE SCALE GENOMIC DNA]</scope>
</reference>
<protein>
    <submittedName>
        <fullName evidence="2">Uncharacterized protein</fullName>
    </submittedName>
</protein>
<dbReference type="Ensembl" id="ENSAMET00000049040.1">
    <property type="protein sequence ID" value="ENSAMEP00000034272.1"/>
    <property type="gene ID" value="ENSAMEG00000030152.1"/>
</dbReference>
<feature type="region of interest" description="Disordered" evidence="1">
    <location>
        <begin position="1"/>
        <end position="24"/>
    </location>
</feature>
<dbReference type="Proteomes" id="UP000008912">
    <property type="component" value="Unassembled WGS sequence"/>
</dbReference>
<reference evidence="2" key="2">
    <citation type="submission" date="2025-08" db="UniProtKB">
        <authorList>
            <consortium name="Ensembl"/>
        </authorList>
    </citation>
    <scope>IDENTIFICATION</scope>
</reference>
<dbReference type="InParanoid" id="A0A7N5K3Q9"/>
<evidence type="ECO:0000313" key="3">
    <source>
        <dbReference type="Proteomes" id="UP000008912"/>
    </source>
</evidence>
<sequence>MTCGASGAPPSPGQGAGGANGALPWCQLQEPSLYTIKAVFILDNDGHRLLAKVTSHPRRKAPEDTVPQPQELKSPPS</sequence>
<dbReference type="GeneTree" id="ENSGT00950000185410"/>
<evidence type="ECO:0000313" key="2">
    <source>
        <dbReference type="Ensembl" id="ENSAMEP00000034272.1"/>
    </source>
</evidence>
<keyword evidence="3" id="KW-1185">Reference proteome</keyword>
<feature type="region of interest" description="Disordered" evidence="1">
    <location>
        <begin position="53"/>
        <end position="77"/>
    </location>
</feature>
<organism evidence="2 3">
    <name type="scientific">Ailuropoda melanoleuca</name>
    <name type="common">Giant panda</name>
    <dbReference type="NCBI Taxonomy" id="9646"/>
    <lineage>
        <taxon>Eukaryota</taxon>
        <taxon>Metazoa</taxon>
        <taxon>Chordata</taxon>
        <taxon>Craniata</taxon>
        <taxon>Vertebrata</taxon>
        <taxon>Euteleostomi</taxon>
        <taxon>Mammalia</taxon>
        <taxon>Eutheria</taxon>
        <taxon>Laurasiatheria</taxon>
        <taxon>Carnivora</taxon>
        <taxon>Caniformia</taxon>
        <taxon>Ursidae</taxon>
        <taxon>Ailuropoda</taxon>
    </lineage>
</organism>